<sequence>MAQRLAISQAEQGNASMLQELTKVTSAFTTSSLARENMSGASNQQNENTNKEEAAEVTDHTLITHGHVHNLSCRITCKGDEMSFVSTASPVPHYA</sequence>
<dbReference type="AlphaFoldDB" id="A0A0L0GDW5"/>
<protein>
    <submittedName>
        <fullName evidence="1">Uncharacterized protein</fullName>
    </submittedName>
</protein>
<dbReference type="RefSeq" id="XP_014160981.1">
    <property type="nucleotide sequence ID" value="XM_014305506.1"/>
</dbReference>
<reference evidence="1 2" key="1">
    <citation type="submission" date="2011-02" db="EMBL/GenBank/DDBJ databases">
        <title>The Genome Sequence of Sphaeroforma arctica JP610.</title>
        <authorList>
            <consortium name="The Broad Institute Genome Sequencing Platform"/>
            <person name="Russ C."/>
            <person name="Cuomo C."/>
            <person name="Young S.K."/>
            <person name="Zeng Q."/>
            <person name="Gargeya S."/>
            <person name="Alvarado L."/>
            <person name="Berlin A."/>
            <person name="Chapman S.B."/>
            <person name="Chen Z."/>
            <person name="Freedman E."/>
            <person name="Gellesch M."/>
            <person name="Goldberg J."/>
            <person name="Griggs A."/>
            <person name="Gujja S."/>
            <person name="Heilman E."/>
            <person name="Heiman D."/>
            <person name="Howarth C."/>
            <person name="Mehta T."/>
            <person name="Neiman D."/>
            <person name="Pearson M."/>
            <person name="Roberts A."/>
            <person name="Saif S."/>
            <person name="Shea T."/>
            <person name="Shenoy N."/>
            <person name="Sisk P."/>
            <person name="Stolte C."/>
            <person name="Sykes S."/>
            <person name="White J."/>
            <person name="Yandava C."/>
            <person name="Burger G."/>
            <person name="Gray M.W."/>
            <person name="Holland P.W.H."/>
            <person name="King N."/>
            <person name="Lang F.B.F."/>
            <person name="Roger A.J."/>
            <person name="Ruiz-Trillo I."/>
            <person name="Haas B."/>
            <person name="Nusbaum C."/>
            <person name="Birren B."/>
        </authorList>
    </citation>
    <scope>NUCLEOTIDE SEQUENCE [LARGE SCALE GENOMIC DNA]</scope>
    <source>
        <strain evidence="1 2">JP610</strain>
    </source>
</reference>
<dbReference type="GeneID" id="25901327"/>
<dbReference type="EMBL" id="KQ241624">
    <property type="protein sequence ID" value="KNC87079.1"/>
    <property type="molecule type" value="Genomic_DNA"/>
</dbReference>
<gene>
    <name evidence="1" type="ORF">SARC_00823</name>
</gene>
<evidence type="ECO:0000313" key="1">
    <source>
        <dbReference type="EMBL" id="KNC87079.1"/>
    </source>
</evidence>
<accession>A0A0L0GDW5</accession>
<proteinExistence type="predicted"/>
<name>A0A0L0GDW5_9EUKA</name>
<dbReference type="Proteomes" id="UP000054560">
    <property type="component" value="Unassembled WGS sequence"/>
</dbReference>
<keyword evidence="2" id="KW-1185">Reference proteome</keyword>
<organism evidence="1 2">
    <name type="scientific">Sphaeroforma arctica JP610</name>
    <dbReference type="NCBI Taxonomy" id="667725"/>
    <lineage>
        <taxon>Eukaryota</taxon>
        <taxon>Ichthyosporea</taxon>
        <taxon>Ichthyophonida</taxon>
        <taxon>Sphaeroforma</taxon>
    </lineage>
</organism>
<evidence type="ECO:0000313" key="2">
    <source>
        <dbReference type="Proteomes" id="UP000054560"/>
    </source>
</evidence>